<protein>
    <recommendedName>
        <fullName evidence="3">RNA helicase</fullName>
        <ecNumber evidence="3">3.6.4.13</ecNumber>
    </recommendedName>
</protein>
<keyword evidence="4" id="KW-0963">Cytoplasm</keyword>
<evidence type="ECO:0000259" key="12">
    <source>
        <dbReference type="Pfam" id="PF13087"/>
    </source>
</evidence>
<keyword evidence="8" id="KW-0067">ATP-binding</keyword>
<evidence type="ECO:0000256" key="1">
    <source>
        <dbReference type="ARBA" id="ARBA00004331"/>
    </source>
</evidence>
<dbReference type="Proteomes" id="UP000232323">
    <property type="component" value="Unassembled WGS sequence"/>
</dbReference>
<dbReference type="AlphaFoldDB" id="A0A250XMI3"/>
<proteinExistence type="inferred from homology"/>
<evidence type="ECO:0000256" key="10">
    <source>
        <dbReference type="ARBA" id="ARBA00023158"/>
    </source>
</evidence>
<keyword evidence="5" id="KW-0547">Nucleotide-binding</keyword>
<dbReference type="FunFam" id="3.40.50.300:FF:000608">
    <property type="entry name" value="Mov10 RISC complex RNA helicase"/>
    <property type="match status" value="1"/>
</dbReference>
<dbReference type="EMBL" id="BEGY01000117">
    <property type="protein sequence ID" value="GAX84129.1"/>
    <property type="molecule type" value="Genomic_DNA"/>
</dbReference>
<dbReference type="InterPro" id="IPR047187">
    <property type="entry name" value="SF1_C_Upf1"/>
</dbReference>
<dbReference type="GO" id="GO:0003724">
    <property type="term" value="F:RNA helicase activity"/>
    <property type="evidence" value="ECO:0007669"/>
    <property type="project" value="UniProtKB-EC"/>
</dbReference>
<keyword evidence="14" id="KW-1185">Reference proteome</keyword>
<keyword evidence="7" id="KW-0347">Helicase</keyword>
<evidence type="ECO:0000256" key="4">
    <source>
        <dbReference type="ARBA" id="ARBA00022490"/>
    </source>
</evidence>
<sequence length="317" mass="35094">MFYFDRLKECGEPFITHKFLSPTGCGWEHLPNKSFPFIFHALEGEDQREGNSPSWFNIMEAKQVHKYVQLLRDMKRNRPEDGDIGIISPYRKQVQRIRVLLRDPAIKVGSVEEFQGQERQVIIISTVRSSEDHIEMDLKHRLGFLSNPKRFNVSITRAKSLVIIIGNPKILCQDPCWRTLLKYIHANKGCTGSPMPLDLLNMEEQGMPAGEDMNGGAGSGGGGAYYGRGRRDEEVAPAELNDLISRVQRMLIDDPSSSGVVEGVTHNGGHSAVTAAAGSSGPDGFAGSGSLTMDAWANSDTPWFSSEIEGGEMRRVD</sequence>
<dbReference type="Gene3D" id="3.40.50.300">
    <property type="entry name" value="P-loop containing nucleotide triphosphate hydrolases"/>
    <property type="match status" value="1"/>
</dbReference>
<evidence type="ECO:0000256" key="6">
    <source>
        <dbReference type="ARBA" id="ARBA00022801"/>
    </source>
</evidence>
<gene>
    <name evidence="13" type="ORF">CEUSTIGMA_g11552.t1</name>
</gene>
<reference evidence="13 14" key="1">
    <citation type="submission" date="2017-08" db="EMBL/GenBank/DDBJ databases">
        <title>Acidophilic green algal genome provides insights into adaptation to an acidic environment.</title>
        <authorList>
            <person name="Hirooka S."/>
            <person name="Hirose Y."/>
            <person name="Kanesaki Y."/>
            <person name="Higuchi S."/>
            <person name="Fujiwara T."/>
            <person name="Onuma R."/>
            <person name="Era A."/>
            <person name="Ohbayashi R."/>
            <person name="Uzuka A."/>
            <person name="Nozaki H."/>
            <person name="Yoshikawa H."/>
            <person name="Miyagishima S.Y."/>
        </authorList>
    </citation>
    <scope>NUCLEOTIDE SEQUENCE [LARGE SCALE GENOMIC DNA]</scope>
    <source>
        <strain evidence="13 14">NIES-2499</strain>
    </source>
</reference>
<accession>A0A250XMI3</accession>
<comment type="caution">
    <text evidence="13">The sequence shown here is derived from an EMBL/GenBank/DDBJ whole genome shotgun (WGS) entry which is preliminary data.</text>
</comment>
<keyword evidence="10" id="KW-0943">RNA-mediated gene silencing</keyword>
<dbReference type="GO" id="GO:0005524">
    <property type="term" value="F:ATP binding"/>
    <property type="evidence" value="ECO:0007669"/>
    <property type="project" value="UniProtKB-KW"/>
</dbReference>
<evidence type="ECO:0000256" key="9">
    <source>
        <dbReference type="ARBA" id="ARBA00022884"/>
    </source>
</evidence>
<evidence type="ECO:0000256" key="3">
    <source>
        <dbReference type="ARBA" id="ARBA00012552"/>
    </source>
</evidence>
<evidence type="ECO:0000256" key="11">
    <source>
        <dbReference type="ARBA" id="ARBA00047984"/>
    </source>
</evidence>
<evidence type="ECO:0000313" key="13">
    <source>
        <dbReference type="EMBL" id="GAX84129.1"/>
    </source>
</evidence>
<keyword evidence="9" id="KW-0694">RNA-binding</keyword>
<comment type="subcellular location">
    <subcellularLocation>
        <location evidence="1">Cytoplasm</location>
        <location evidence="1">Cytoplasmic ribonucleoprotein granule</location>
    </subcellularLocation>
</comment>
<comment type="catalytic activity">
    <reaction evidence="11">
        <text>ATP + H2O = ADP + phosphate + H(+)</text>
        <dbReference type="Rhea" id="RHEA:13065"/>
        <dbReference type="ChEBI" id="CHEBI:15377"/>
        <dbReference type="ChEBI" id="CHEBI:15378"/>
        <dbReference type="ChEBI" id="CHEBI:30616"/>
        <dbReference type="ChEBI" id="CHEBI:43474"/>
        <dbReference type="ChEBI" id="CHEBI:456216"/>
        <dbReference type="EC" id="3.6.4.13"/>
    </reaction>
</comment>
<dbReference type="PANTHER" id="PTHR45418">
    <property type="entry name" value="CANCER/TESTIS ANTIGEN 55"/>
    <property type="match status" value="1"/>
</dbReference>
<dbReference type="GO" id="GO:0031047">
    <property type="term" value="P:regulatory ncRNA-mediated gene silencing"/>
    <property type="evidence" value="ECO:0007669"/>
    <property type="project" value="UniProtKB-KW"/>
</dbReference>
<dbReference type="Pfam" id="PF13087">
    <property type="entry name" value="AAA_12"/>
    <property type="match status" value="1"/>
</dbReference>
<evidence type="ECO:0000256" key="5">
    <source>
        <dbReference type="ARBA" id="ARBA00022741"/>
    </source>
</evidence>
<evidence type="ECO:0000256" key="7">
    <source>
        <dbReference type="ARBA" id="ARBA00022806"/>
    </source>
</evidence>
<dbReference type="PANTHER" id="PTHR45418:SF1">
    <property type="entry name" value="CANCER_TESTIS ANTIGEN 55"/>
    <property type="match status" value="1"/>
</dbReference>
<evidence type="ECO:0000313" key="14">
    <source>
        <dbReference type="Proteomes" id="UP000232323"/>
    </source>
</evidence>
<evidence type="ECO:0000256" key="2">
    <source>
        <dbReference type="ARBA" id="ARBA00005601"/>
    </source>
</evidence>
<feature type="domain" description="DNA2/NAM7 helicase-like C-terminal" evidence="12">
    <location>
        <begin position="2"/>
        <end position="168"/>
    </location>
</feature>
<evidence type="ECO:0000256" key="8">
    <source>
        <dbReference type="ARBA" id="ARBA00022840"/>
    </source>
</evidence>
<dbReference type="CDD" id="cd18808">
    <property type="entry name" value="SF1_C_Upf1"/>
    <property type="match status" value="1"/>
</dbReference>
<dbReference type="InterPro" id="IPR027417">
    <property type="entry name" value="P-loop_NTPase"/>
</dbReference>
<name>A0A250XMI3_9CHLO</name>
<dbReference type="GO" id="GO:0003723">
    <property type="term" value="F:RNA binding"/>
    <property type="evidence" value="ECO:0007669"/>
    <property type="project" value="UniProtKB-KW"/>
</dbReference>
<dbReference type="GO" id="GO:0016787">
    <property type="term" value="F:hydrolase activity"/>
    <property type="evidence" value="ECO:0007669"/>
    <property type="project" value="UniProtKB-KW"/>
</dbReference>
<dbReference type="InterPro" id="IPR041679">
    <property type="entry name" value="DNA2/NAM7-like_C"/>
</dbReference>
<dbReference type="STRING" id="1157962.A0A250XMI3"/>
<comment type="similarity">
    <text evidence="2">Belongs to the DNA2/NAM7 helicase family. SDE3 subfamily.</text>
</comment>
<organism evidence="13 14">
    <name type="scientific">Chlamydomonas eustigma</name>
    <dbReference type="NCBI Taxonomy" id="1157962"/>
    <lineage>
        <taxon>Eukaryota</taxon>
        <taxon>Viridiplantae</taxon>
        <taxon>Chlorophyta</taxon>
        <taxon>core chlorophytes</taxon>
        <taxon>Chlorophyceae</taxon>
        <taxon>CS clade</taxon>
        <taxon>Chlamydomonadales</taxon>
        <taxon>Chlamydomonadaceae</taxon>
        <taxon>Chlamydomonas</taxon>
    </lineage>
</organism>
<dbReference type="OrthoDB" id="6513042at2759"/>
<dbReference type="SUPFAM" id="SSF52540">
    <property type="entry name" value="P-loop containing nucleoside triphosphate hydrolases"/>
    <property type="match status" value="1"/>
</dbReference>
<dbReference type="GO" id="GO:0036464">
    <property type="term" value="C:cytoplasmic ribonucleoprotein granule"/>
    <property type="evidence" value="ECO:0007669"/>
    <property type="project" value="UniProtKB-SubCell"/>
</dbReference>
<keyword evidence="6" id="KW-0378">Hydrolase</keyword>
<dbReference type="EC" id="3.6.4.13" evidence="3"/>